<name>A0A8H9HKX8_9ACTN</name>
<organism evidence="3 5">
    <name type="scientific">Streptomyces gougerotii</name>
    <dbReference type="NCBI Taxonomy" id="53448"/>
    <lineage>
        <taxon>Bacteria</taxon>
        <taxon>Bacillati</taxon>
        <taxon>Actinomycetota</taxon>
        <taxon>Actinomycetes</taxon>
        <taxon>Kitasatosporales</taxon>
        <taxon>Streptomycetaceae</taxon>
        <taxon>Streptomyces</taxon>
        <taxon>Streptomyces diastaticus group</taxon>
    </lineage>
</organism>
<comment type="caution">
    <text evidence="3">The sequence shown here is derived from an EMBL/GenBank/DDBJ whole genome shotgun (WGS) entry which is preliminary data.</text>
</comment>
<keyword evidence="4" id="KW-1185">Reference proteome</keyword>
<proteinExistence type="predicted"/>
<accession>A0A8H9HKX8</accession>
<protein>
    <submittedName>
        <fullName evidence="3">Uncharacterized protein</fullName>
    </submittedName>
</protein>
<reference evidence="3" key="1">
    <citation type="journal article" date="2014" name="Int. J. Syst. Evol. Microbiol.">
        <title>Complete genome sequence of Corynebacterium casei LMG S-19264T (=DSM 44701T), isolated from a smear-ripened cheese.</title>
        <authorList>
            <consortium name="US DOE Joint Genome Institute (JGI-PGF)"/>
            <person name="Walter F."/>
            <person name="Albersmeier A."/>
            <person name="Kalinowski J."/>
            <person name="Ruckert C."/>
        </authorList>
    </citation>
    <scope>NUCLEOTIDE SEQUENCE</scope>
    <source>
        <strain evidence="3">JCM 4136</strain>
    </source>
</reference>
<evidence type="ECO:0000313" key="2">
    <source>
        <dbReference type="EMBL" id="GFH77057.1"/>
    </source>
</evidence>
<dbReference type="EMBL" id="BLLO01000014">
    <property type="protein sequence ID" value="GFH77057.1"/>
    <property type="molecule type" value="Genomic_DNA"/>
</dbReference>
<dbReference type="Proteomes" id="UP000480804">
    <property type="component" value="Unassembled WGS sequence"/>
</dbReference>
<evidence type="ECO:0000313" key="5">
    <source>
        <dbReference type="Proteomes" id="UP000660975"/>
    </source>
</evidence>
<reference evidence="2 4" key="2">
    <citation type="submission" date="2020-02" db="EMBL/GenBank/DDBJ databases">
        <title>Whole genome shotgun sequence of Streptomyces gougerotii NBRC 13043.</title>
        <authorList>
            <person name="Ichikawa N."/>
            <person name="Komaki H."/>
            <person name="Tamura T."/>
        </authorList>
    </citation>
    <scope>NUCLEOTIDE SEQUENCE [LARGE SCALE GENOMIC DNA]</scope>
    <source>
        <strain evidence="2 4">NBRC 13043</strain>
    </source>
</reference>
<dbReference type="AlphaFoldDB" id="A0A8H9HKX8"/>
<evidence type="ECO:0000313" key="4">
    <source>
        <dbReference type="Proteomes" id="UP000480804"/>
    </source>
</evidence>
<evidence type="ECO:0000313" key="3">
    <source>
        <dbReference type="EMBL" id="GGU66726.1"/>
    </source>
</evidence>
<feature type="region of interest" description="Disordered" evidence="1">
    <location>
        <begin position="46"/>
        <end position="70"/>
    </location>
</feature>
<dbReference type="EMBL" id="BMSC01000004">
    <property type="protein sequence ID" value="GGU66726.1"/>
    <property type="molecule type" value="Genomic_DNA"/>
</dbReference>
<evidence type="ECO:0000256" key="1">
    <source>
        <dbReference type="SAM" id="MobiDB-lite"/>
    </source>
</evidence>
<reference evidence="3" key="3">
    <citation type="submission" date="2020-09" db="EMBL/GenBank/DDBJ databases">
        <authorList>
            <person name="Sun Q."/>
            <person name="Ohkuma M."/>
        </authorList>
    </citation>
    <scope>NUCLEOTIDE SEQUENCE</scope>
    <source>
        <strain evidence="3">JCM 4136</strain>
    </source>
</reference>
<dbReference type="Proteomes" id="UP000660975">
    <property type="component" value="Unassembled WGS sequence"/>
</dbReference>
<sequence length="70" mass="7209">MRPRALEHLVHRVARAVHGEAHQVRPVLADGPHGGAVVAVVAGGEEVRGEDGPGQRPGQRLAVGGGRARA</sequence>
<gene>
    <name evidence="3" type="ORF">GCM10010227_20570</name>
    <name evidence="2" type="ORF">Sgou_17270</name>
</gene>